<reference evidence="2 3" key="1">
    <citation type="submission" date="2019-01" db="EMBL/GenBank/DDBJ databases">
        <title>Draft genome sequence of Dictyobacter sp. Uno17.</title>
        <authorList>
            <person name="Wang C.M."/>
            <person name="Zheng Y."/>
            <person name="Sakai Y."/>
            <person name="Abe K."/>
            <person name="Yokota A."/>
            <person name="Yabe S."/>
        </authorList>
    </citation>
    <scope>NUCLEOTIDE SEQUENCE [LARGE SCALE GENOMIC DNA]</scope>
    <source>
        <strain evidence="2 3">Uno17</strain>
    </source>
</reference>
<organism evidence="2 3">
    <name type="scientific">Dictyobacter arantiisoli</name>
    <dbReference type="NCBI Taxonomy" id="2014874"/>
    <lineage>
        <taxon>Bacteria</taxon>
        <taxon>Bacillati</taxon>
        <taxon>Chloroflexota</taxon>
        <taxon>Ktedonobacteria</taxon>
        <taxon>Ktedonobacterales</taxon>
        <taxon>Dictyobacteraceae</taxon>
        <taxon>Dictyobacter</taxon>
    </lineage>
</organism>
<protein>
    <submittedName>
        <fullName evidence="2">Uncharacterized protein</fullName>
    </submittedName>
</protein>
<feature type="region of interest" description="Disordered" evidence="1">
    <location>
        <begin position="1"/>
        <end position="22"/>
    </location>
</feature>
<proteinExistence type="predicted"/>
<sequence>MINMSGEEILESMEPRADGSIHSTTESVIELLKKDSRITDQQIADELHLKNAEVARGWRIVAEETIKARNWKATDDQS</sequence>
<gene>
    <name evidence="2" type="ORF">KDI_38060</name>
</gene>
<name>A0A5A5TFP6_9CHLR</name>
<accession>A0A5A5TFP6</accession>
<evidence type="ECO:0000313" key="3">
    <source>
        <dbReference type="Proteomes" id="UP000322530"/>
    </source>
</evidence>
<evidence type="ECO:0000313" key="2">
    <source>
        <dbReference type="EMBL" id="GCF10242.1"/>
    </source>
</evidence>
<keyword evidence="3" id="KW-1185">Reference proteome</keyword>
<comment type="caution">
    <text evidence="2">The sequence shown here is derived from an EMBL/GenBank/DDBJ whole genome shotgun (WGS) entry which is preliminary data.</text>
</comment>
<evidence type="ECO:0000256" key="1">
    <source>
        <dbReference type="SAM" id="MobiDB-lite"/>
    </source>
</evidence>
<dbReference type="Proteomes" id="UP000322530">
    <property type="component" value="Unassembled WGS sequence"/>
</dbReference>
<dbReference type="AlphaFoldDB" id="A0A5A5TFP6"/>
<dbReference type="EMBL" id="BIXY01000065">
    <property type="protein sequence ID" value="GCF10242.1"/>
    <property type="molecule type" value="Genomic_DNA"/>
</dbReference>